<feature type="transmembrane region" description="Helical" evidence="9">
    <location>
        <begin position="324"/>
        <end position="345"/>
    </location>
</feature>
<evidence type="ECO:0000256" key="4">
    <source>
        <dbReference type="ARBA" id="ARBA00022723"/>
    </source>
</evidence>
<organism evidence="12 13">
    <name type="scientific">Castellaniella hirudinis</name>
    <dbReference type="NCBI Taxonomy" id="1144617"/>
    <lineage>
        <taxon>Bacteria</taxon>
        <taxon>Pseudomonadati</taxon>
        <taxon>Pseudomonadota</taxon>
        <taxon>Betaproteobacteria</taxon>
        <taxon>Burkholderiales</taxon>
        <taxon>Alcaligenaceae</taxon>
        <taxon>Castellaniella</taxon>
    </lineage>
</organism>
<feature type="transmembrane region" description="Helical" evidence="9">
    <location>
        <begin position="227"/>
        <end position="250"/>
    </location>
</feature>
<dbReference type="RefSeq" id="WP_376811793.1">
    <property type="nucleotide sequence ID" value="NZ_JBHSDY010000002.1"/>
</dbReference>
<dbReference type="PANTHER" id="PTHR34820:SF4">
    <property type="entry name" value="INNER MEMBRANE PROTEIN YEBZ"/>
    <property type="match status" value="1"/>
</dbReference>
<comment type="subcellular location">
    <subcellularLocation>
        <location evidence="1">Cell membrane</location>
        <topology evidence="1">Multi-pass membrane protein</topology>
    </subcellularLocation>
</comment>
<evidence type="ECO:0000256" key="8">
    <source>
        <dbReference type="ARBA" id="ARBA00023136"/>
    </source>
</evidence>
<evidence type="ECO:0000256" key="6">
    <source>
        <dbReference type="ARBA" id="ARBA00022989"/>
    </source>
</evidence>
<name>A0ABV8RVL7_9BURK</name>
<feature type="domain" description="CopC" evidence="10">
    <location>
        <begin position="41"/>
        <end position="132"/>
    </location>
</feature>
<evidence type="ECO:0000256" key="2">
    <source>
        <dbReference type="ARBA" id="ARBA00022475"/>
    </source>
</evidence>
<keyword evidence="6 9" id="KW-1133">Transmembrane helix</keyword>
<comment type="caution">
    <text evidence="12">The sequence shown here is derived from an EMBL/GenBank/DDBJ whole genome shotgun (WGS) entry which is preliminary data.</text>
</comment>
<keyword evidence="4" id="KW-0479">Metal-binding</keyword>
<dbReference type="InterPro" id="IPR008457">
    <property type="entry name" value="Cu-R_CopD_dom"/>
</dbReference>
<feature type="transmembrane region" description="Helical" evidence="9">
    <location>
        <begin position="357"/>
        <end position="381"/>
    </location>
</feature>
<dbReference type="InterPro" id="IPR032694">
    <property type="entry name" value="CopC/D"/>
</dbReference>
<evidence type="ECO:0000259" key="10">
    <source>
        <dbReference type="Pfam" id="PF04234"/>
    </source>
</evidence>
<evidence type="ECO:0000259" key="11">
    <source>
        <dbReference type="Pfam" id="PF05425"/>
    </source>
</evidence>
<evidence type="ECO:0000313" key="12">
    <source>
        <dbReference type="EMBL" id="MFC4297238.1"/>
    </source>
</evidence>
<dbReference type="InterPro" id="IPR014755">
    <property type="entry name" value="Cu-Rt/internalin_Ig-like"/>
</dbReference>
<dbReference type="InterPro" id="IPR014756">
    <property type="entry name" value="Ig_E-set"/>
</dbReference>
<feature type="transmembrane region" description="Helical" evidence="9">
    <location>
        <begin position="158"/>
        <end position="179"/>
    </location>
</feature>
<dbReference type="Gene3D" id="2.60.40.1220">
    <property type="match status" value="1"/>
</dbReference>
<gene>
    <name evidence="12" type="ORF">ACFO0J_04190</name>
</gene>
<evidence type="ECO:0000256" key="7">
    <source>
        <dbReference type="ARBA" id="ARBA00023008"/>
    </source>
</evidence>
<accession>A0ABV8RVL7</accession>
<keyword evidence="13" id="KW-1185">Reference proteome</keyword>
<feature type="transmembrane region" description="Helical" evidence="9">
    <location>
        <begin position="402"/>
        <end position="421"/>
    </location>
</feature>
<keyword evidence="7" id="KW-0186">Copper</keyword>
<sequence>MSTHRVRRIGAPASLAGLSLALLRWLCALAMLAWAPGALAHASLIASLPATGTVLPQAPAAMRLTFNEPVSPLLIRFIQPDGSTKDITQTEVLPTGLEMALPTLDQQGTYALSWHVVSADGHPVGGTVTFSIGVEGTRRVQESSRHPARVFLIWLSRLGGYIGLFAGIGMALCHAFCAARTDKRRLAFGFLALGAVATLLNVGLLGLDALDEPASALFSPGPWRTAFSTSFGLAATLALAALGAAALAWLQAAPIPRRLVVAAALLLLGTSLAASGHASSAPPAWLARPAVWLHVLAITLWIGSLLPLAHSLQDMWQTNLLKRFSKLIPAVLLILFASGGALVYLQFDKPSSLWQTGYGQILALKLALLIVLLVLGTYNRLRLTDAVLGGQLPARRVMRRVIYAECAVALLILATVALWRFTPPPRALHSLPPAPAELTAHIHDTAAMADLALTLPAPDQSGHLTLYLSNADLTPLAAQEVDVAFSNPQAGIEPIVLPASRANDGTWQVGDLELPGVPAWHIRIDALISDFDSIRLETTLETGQSWRTNDPN</sequence>
<keyword evidence="8 9" id="KW-0472">Membrane</keyword>
<feature type="transmembrane region" description="Helical" evidence="9">
    <location>
        <begin position="186"/>
        <end position="207"/>
    </location>
</feature>
<dbReference type="PANTHER" id="PTHR34820">
    <property type="entry name" value="INNER MEMBRANE PROTEIN YEBZ"/>
    <property type="match status" value="1"/>
</dbReference>
<dbReference type="InterPro" id="IPR007348">
    <property type="entry name" value="CopC_dom"/>
</dbReference>
<keyword evidence="2" id="KW-1003">Cell membrane</keyword>
<dbReference type="Proteomes" id="UP001595756">
    <property type="component" value="Unassembled WGS sequence"/>
</dbReference>
<dbReference type="EMBL" id="JBHSDY010000002">
    <property type="protein sequence ID" value="MFC4297238.1"/>
    <property type="molecule type" value="Genomic_DNA"/>
</dbReference>
<feature type="transmembrane region" description="Helical" evidence="9">
    <location>
        <begin position="291"/>
        <end position="312"/>
    </location>
</feature>
<evidence type="ECO:0000256" key="9">
    <source>
        <dbReference type="SAM" id="Phobius"/>
    </source>
</evidence>
<evidence type="ECO:0000256" key="1">
    <source>
        <dbReference type="ARBA" id="ARBA00004651"/>
    </source>
</evidence>
<feature type="domain" description="Copper resistance protein D" evidence="11">
    <location>
        <begin position="320"/>
        <end position="419"/>
    </location>
</feature>
<evidence type="ECO:0000313" key="13">
    <source>
        <dbReference type="Proteomes" id="UP001595756"/>
    </source>
</evidence>
<evidence type="ECO:0000256" key="5">
    <source>
        <dbReference type="ARBA" id="ARBA00022729"/>
    </source>
</evidence>
<keyword evidence="5" id="KW-0732">Signal</keyword>
<proteinExistence type="predicted"/>
<dbReference type="SUPFAM" id="SSF81296">
    <property type="entry name" value="E set domains"/>
    <property type="match status" value="1"/>
</dbReference>
<keyword evidence="3 9" id="KW-0812">Transmembrane</keyword>
<dbReference type="Pfam" id="PF04234">
    <property type="entry name" value="CopC"/>
    <property type="match status" value="1"/>
</dbReference>
<dbReference type="Pfam" id="PF05425">
    <property type="entry name" value="CopD"/>
    <property type="match status" value="1"/>
</dbReference>
<feature type="transmembrane region" description="Helical" evidence="9">
    <location>
        <begin position="259"/>
        <end position="279"/>
    </location>
</feature>
<evidence type="ECO:0000256" key="3">
    <source>
        <dbReference type="ARBA" id="ARBA00022692"/>
    </source>
</evidence>
<reference evidence="13" key="1">
    <citation type="journal article" date="2019" name="Int. J. Syst. Evol. Microbiol.">
        <title>The Global Catalogue of Microorganisms (GCM) 10K type strain sequencing project: providing services to taxonomists for standard genome sequencing and annotation.</title>
        <authorList>
            <consortium name="The Broad Institute Genomics Platform"/>
            <consortium name="The Broad Institute Genome Sequencing Center for Infectious Disease"/>
            <person name="Wu L."/>
            <person name="Ma J."/>
        </authorList>
    </citation>
    <scope>NUCLEOTIDE SEQUENCE [LARGE SCALE GENOMIC DNA]</scope>
    <source>
        <strain evidence="13">CGMCC 1.19029</strain>
    </source>
</reference>
<protein>
    <submittedName>
        <fullName evidence="12">Copper resistance CopC/CopD family protein</fullName>
    </submittedName>
</protein>